<feature type="compositionally biased region" description="Polar residues" evidence="1">
    <location>
        <begin position="133"/>
        <end position="144"/>
    </location>
</feature>
<name>A0A5B0S4X3_PUCGR</name>
<evidence type="ECO:0000313" key="2">
    <source>
        <dbReference type="EMBL" id="KAA1133216.1"/>
    </source>
</evidence>
<protein>
    <submittedName>
        <fullName evidence="2">Uncharacterized protein</fullName>
    </submittedName>
</protein>
<gene>
    <name evidence="2" type="ORF">PGTUg99_003431</name>
</gene>
<dbReference type="Proteomes" id="UP000325313">
    <property type="component" value="Unassembled WGS sequence"/>
</dbReference>
<proteinExistence type="predicted"/>
<organism evidence="2 3">
    <name type="scientific">Puccinia graminis f. sp. tritici</name>
    <dbReference type="NCBI Taxonomy" id="56615"/>
    <lineage>
        <taxon>Eukaryota</taxon>
        <taxon>Fungi</taxon>
        <taxon>Dikarya</taxon>
        <taxon>Basidiomycota</taxon>
        <taxon>Pucciniomycotina</taxon>
        <taxon>Pucciniomycetes</taxon>
        <taxon>Pucciniales</taxon>
        <taxon>Pucciniaceae</taxon>
        <taxon>Puccinia</taxon>
    </lineage>
</organism>
<dbReference type="EMBL" id="VDEP01000072">
    <property type="protein sequence ID" value="KAA1133216.1"/>
    <property type="molecule type" value="Genomic_DNA"/>
</dbReference>
<dbReference type="AlphaFoldDB" id="A0A5B0S4X3"/>
<evidence type="ECO:0000256" key="1">
    <source>
        <dbReference type="SAM" id="MobiDB-lite"/>
    </source>
</evidence>
<feature type="compositionally biased region" description="Basic and acidic residues" evidence="1">
    <location>
        <begin position="145"/>
        <end position="156"/>
    </location>
</feature>
<feature type="compositionally biased region" description="Polar residues" evidence="1">
    <location>
        <begin position="1"/>
        <end position="12"/>
    </location>
</feature>
<feature type="region of interest" description="Disordered" evidence="1">
    <location>
        <begin position="1"/>
        <end position="173"/>
    </location>
</feature>
<comment type="caution">
    <text evidence="2">The sequence shown here is derived from an EMBL/GenBank/DDBJ whole genome shotgun (WGS) entry which is preliminary data.</text>
</comment>
<evidence type="ECO:0000313" key="3">
    <source>
        <dbReference type="Proteomes" id="UP000325313"/>
    </source>
</evidence>
<reference evidence="2 3" key="1">
    <citation type="submission" date="2019-05" db="EMBL/GenBank/DDBJ databases">
        <title>Emergence of the Ug99 lineage of the wheat stem rust pathogen through somatic hybridization.</title>
        <authorList>
            <person name="Li F."/>
            <person name="Upadhyaya N.M."/>
            <person name="Sperschneider J."/>
            <person name="Matny O."/>
            <person name="Nguyen-Phuc H."/>
            <person name="Mago R."/>
            <person name="Raley C."/>
            <person name="Miller M.E."/>
            <person name="Silverstein K.A.T."/>
            <person name="Henningsen E."/>
            <person name="Hirsch C.D."/>
            <person name="Visser B."/>
            <person name="Pretorius Z.A."/>
            <person name="Steffenson B.J."/>
            <person name="Schwessinger B."/>
            <person name="Dodds P.N."/>
            <person name="Figueroa M."/>
        </authorList>
    </citation>
    <scope>NUCLEOTIDE SEQUENCE [LARGE SCALE GENOMIC DNA]</scope>
    <source>
        <strain evidence="2 3">Ug99</strain>
    </source>
</reference>
<sequence>MNVGGPTNSSTPTHRRQANGGTTPVPGVTGGGVLRHTPTQNRYNPLHNYHRNSSGPLEYPSGPIPDEDHEGPNLGDYHDPDDYSELMQRGLNDPYAGGANPRGDLGDQTPPLPAPLELFDGPPAPSLDRGPRTTVQEDLLGQSTTDHHVGTDDRAPDGAQNGPPAPGESITPDLMRRYMETPEGMASMLGMLMQRGGANPIAAPLPGRHVYGPLIREYVRIEIRNIMKDHTMAAYTRTHALNGDMYVNTPLALIRTQVLAQPAAWRQTHLPIGLADNNNRDAELNLNQFLRTMVKHERTTLRNLLLIQVRPEPRVRPPGPIPKLFDLLVLINNGLTRRHHALPRDDLNRWATRGVRVRFAMLRLLAVNHYLNRPPGQTLSQWEIIDRHLEMLAGLSPVMIQAHIEIIIRKDAQLFDGIKSIGDIPRESITLPSDDEVAAEVARLNRAPAARQDHNPPAQ</sequence>
<accession>A0A5B0S4X3</accession>